<gene>
    <name evidence="1" type="ORF">VCR5J5_780030</name>
</gene>
<accession>A0A822N7L1</accession>
<name>A0A822N7L1_9VIBR</name>
<proteinExistence type="predicted"/>
<comment type="caution">
    <text evidence="1">The sequence shown here is derived from an EMBL/GenBank/DDBJ whole genome shotgun (WGS) entry which is preliminary data.</text>
</comment>
<dbReference type="AlphaFoldDB" id="A0A822N7L1"/>
<reference evidence="2" key="1">
    <citation type="submission" date="2014-06" db="EMBL/GenBank/DDBJ databases">
        <authorList>
            <person name="Le Roux Frederique"/>
        </authorList>
    </citation>
    <scope>NUCLEOTIDE SEQUENCE [LARGE SCALE GENOMIC DNA]</scope>
    <source>
        <strain evidence="2">J5-5</strain>
    </source>
</reference>
<dbReference type="Proteomes" id="UP000049495">
    <property type="component" value="Unassembled WGS sequence"/>
</dbReference>
<protein>
    <submittedName>
        <fullName evidence="1">Uncharacterized protein</fullName>
    </submittedName>
</protein>
<dbReference type="EMBL" id="CCJV01000142">
    <property type="protein sequence ID" value="CDT68262.1"/>
    <property type="molecule type" value="Genomic_DNA"/>
</dbReference>
<sequence length="74" mass="8491">MLMLVIRKNRSVCRQDFADGLSSKSFWGIFELENAVCQNSDCDDFGQKSFRVDGLNNPQFITLCILNQPSPHYM</sequence>
<evidence type="ECO:0000313" key="1">
    <source>
        <dbReference type="EMBL" id="CDT68262.1"/>
    </source>
</evidence>
<organism evidence="1 2">
    <name type="scientific">Vibrio crassostreae</name>
    <dbReference type="NCBI Taxonomy" id="246167"/>
    <lineage>
        <taxon>Bacteria</taxon>
        <taxon>Pseudomonadati</taxon>
        <taxon>Pseudomonadota</taxon>
        <taxon>Gammaproteobacteria</taxon>
        <taxon>Vibrionales</taxon>
        <taxon>Vibrionaceae</taxon>
        <taxon>Vibrio</taxon>
    </lineage>
</organism>
<evidence type="ECO:0000313" key="2">
    <source>
        <dbReference type="Proteomes" id="UP000049495"/>
    </source>
</evidence>